<feature type="compositionally biased region" description="Basic and acidic residues" evidence="7">
    <location>
        <begin position="412"/>
        <end position="422"/>
    </location>
</feature>
<proteinExistence type="predicted"/>
<protein>
    <recommendedName>
        <fullName evidence="11">Adipose-regulatory protein-like protein</fullName>
    </recommendedName>
</protein>
<dbReference type="Proteomes" id="UP000799424">
    <property type="component" value="Unassembled WGS sequence"/>
</dbReference>
<feature type="transmembrane region" description="Helical" evidence="8">
    <location>
        <begin position="47"/>
        <end position="69"/>
    </location>
</feature>
<dbReference type="EMBL" id="MU006222">
    <property type="protein sequence ID" value="KAF2828497.1"/>
    <property type="molecule type" value="Genomic_DNA"/>
</dbReference>
<evidence type="ECO:0000256" key="3">
    <source>
        <dbReference type="ARBA" id="ARBA00022824"/>
    </source>
</evidence>
<evidence type="ECO:0000256" key="2">
    <source>
        <dbReference type="ARBA" id="ARBA00022692"/>
    </source>
</evidence>
<gene>
    <name evidence="9" type="ORF">CC86DRAFT_193924</name>
</gene>
<evidence type="ECO:0000256" key="6">
    <source>
        <dbReference type="ARBA" id="ARBA00023136"/>
    </source>
</evidence>
<keyword evidence="6 8" id="KW-0472">Membrane</keyword>
<evidence type="ECO:0000313" key="9">
    <source>
        <dbReference type="EMBL" id="KAF2828497.1"/>
    </source>
</evidence>
<dbReference type="AlphaFoldDB" id="A0A6A7A732"/>
<feature type="region of interest" description="Disordered" evidence="7">
    <location>
        <begin position="325"/>
        <end position="459"/>
    </location>
</feature>
<dbReference type="GO" id="GO:0006629">
    <property type="term" value="P:lipid metabolic process"/>
    <property type="evidence" value="ECO:0007669"/>
    <property type="project" value="UniProtKB-KW"/>
</dbReference>
<accession>A0A6A7A732</accession>
<name>A0A6A7A732_9PLEO</name>
<reference evidence="9" key="1">
    <citation type="journal article" date="2020" name="Stud. Mycol.">
        <title>101 Dothideomycetes genomes: a test case for predicting lifestyles and emergence of pathogens.</title>
        <authorList>
            <person name="Haridas S."/>
            <person name="Albert R."/>
            <person name="Binder M."/>
            <person name="Bloem J."/>
            <person name="Labutti K."/>
            <person name="Salamov A."/>
            <person name="Andreopoulos B."/>
            <person name="Baker S."/>
            <person name="Barry K."/>
            <person name="Bills G."/>
            <person name="Bluhm B."/>
            <person name="Cannon C."/>
            <person name="Castanera R."/>
            <person name="Culley D."/>
            <person name="Daum C."/>
            <person name="Ezra D."/>
            <person name="Gonzalez J."/>
            <person name="Henrissat B."/>
            <person name="Kuo A."/>
            <person name="Liang C."/>
            <person name="Lipzen A."/>
            <person name="Lutzoni F."/>
            <person name="Magnuson J."/>
            <person name="Mondo S."/>
            <person name="Nolan M."/>
            <person name="Ohm R."/>
            <person name="Pangilinan J."/>
            <person name="Park H.-J."/>
            <person name="Ramirez L."/>
            <person name="Alfaro M."/>
            <person name="Sun H."/>
            <person name="Tritt A."/>
            <person name="Yoshinaga Y."/>
            <person name="Zwiers L.-H."/>
            <person name="Turgeon B."/>
            <person name="Goodwin S."/>
            <person name="Spatafora J."/>
            <person name="Crous P."/>
            <person name="Grigoriev I."/>
        </authorList>
    </citation>
    <scope>NUCLEOTIDE SEQUENCE</scope>
    <source>
        <strain evidence="9">CBS 113818</strain>
    </source>
</reference>
<dbReference type="GO" id="GO:0140042">
    <property type="term" value="P:lipid droplet formation"/>
    <property type="evidence" value="ECO:0007669"/>
    <property type="project" value="UniProtKB-ARBA"/>
</dbReference>
<dbReference type="InterPro" id="IPR009617">
    <property type="entry name" value="Seipin"/>
</dbReference>
<feature type="compositionally biased region" description="Basic and acidic residues" evidence="7">
    <location>
        <begin position="331"/>
        <end position="350"/>
    </location>
</feature>
<evidence type="ECO:0008006" key="11">
    <source>
        <dbReference type="Google" id="ProtNLM"/>
    </source>
</evidence>
<feature type="compositionally biased region" description="Acidic residues" evidence="7">
    <location>
        <begin position="398"/>
        <end position="409"/>
    </location>
</feature>
<dbReference type="OrthoDB" id="3990054at2759"/>
<keyword evidence="5" id="KW-0443">Lipid metabolism</keyword>
<comment type="subcellular location">
    <subcellularLocation>
        <location evidence="1">Endoplasmic reticulum membrane</location>
        <topology evidence="1">Multi-pass membrane protein</topology>
    </subcellularLocation>
</comment>
<sequence length="459" mass="51922">MQSVDMEDTRDDYDQQESFFQYTLDTILLPLRIATSPVLLRTYLRTILLYITSTILFGCAAVAYTSFYYSYIPVRGISAPVYLQYNHGDTTRQTILPTGDARNNWPYGIANIPGLVSRQKYDVVVEMTVPRSKINLDAGNWMVALEIRGSSTAAGGVKGLLGWDEEWNVQDHSHGGVPGATTQKVETEGLAYTPTVLARSRRPAILTYRSYVIEHAHRLLRLPLYLVGWHTESEHIEINMMESVEFDKGPRNIPSSIKVEVRSKYPLEVYTVSVSFSAKLEGLRWLMYRYWLSSAIAGTCLFWSVEMVVLLFTWAVFTLLFGKSSTPENESDQKKIKQENGDSATKRDGETEPGTPFSDTSRTFPTLSSHQPLHYTSSSPKSERNTPALEDIPMREEAEADDEDDDFVLEEPVARNSERDGIFEDSGIGTSMESTFERERGLNRRRSGRLGDDVKDERP</sequence>
<feature type="compositionally biased region" description="Basic and acidic residues" evidence="7">
    <location>
        <begin position="449"/>
        <end position="459"/>
    </location>
</feature>
<dbReference type="PANTHER" id="PTHR21212:SF0">
    <property type="entry name" value="SEIPIN"/>
    <property type="match status" value="1"/>
</dbReference>
<evidence type="ECO:0000256" key="7">
    <source>
        <dbReference type="SAM" id="MobiDB-lite"/>
    </source>
</evidence>
<feature type="compositionally biased region" description="Polar residues" evidence="7">
    <location>
        <begin position="357"/>
        <end position="380"/>
    </location>
</feature>
<organism evidence="9 10">
    <name type="scientific">Ophiobolus disseminans</name>
    <dbReference type="NCBI Taxonomy" id="1469910"/>
    <lineage>
        <taxon>Eukaryota</taxon>
        <taxon>Fungi</taxon>
        <taxon>Dikarya</taxon>
        <taxon>Ascomycota</taxon>
        <taxon>Pezizomycotina</taxon>
        <taxon>Dothideomycetes</taxon>
        <taxon>Pleosporomycetidae</taxon>
        <taxon>Pleosporales</taxon>
        <taxon>Pleosporineae</taxon>
        <taxon>Phaeosphaeriaceae</taxon>
        <taxon>Ophiobolus</taxon>
    </lineage>
</organism>
<keyword evidence="4 8" id="KW-1133">Transmembrane helix</keyword>
<dbReference type="Pfam" id="PF06775">
    <property type="entry name" value="Seipin"/>
    <property type="match status" value="1"/>
</dbReference>
<keyword evidence="3" id="KW-0256">Endoplasmic reticulum</keyword>
<dbReference type="CDD" id="cd23995">
    <property type="entry name" value="Seipin_BSCL2_like"/>
    <property type="match status" value="1"/>
</dbReference>
<evidence type="ECO:0000256" key="8">
    <source>
        <dbReference type="SAM" id="Phobius"/>
    </source>
</evidence>
<keyword evidence="2 8" id="KW-0812">Transmembrane</keyword>
<feature type="transmembrane region" description="Helical" evidence="8">
    <location>
        <begin position="290"/>
        <end position="317"/>
    </location>
</feature>
<evidence type="ECO:0000256" key="1">
    <source>
        <dbReference type="ARBA" id="ARBA00004477"/>
    </source>
</evidence>
<evidence type="ECO:0000256" key="5">
    <source>
        <dbReference type="ARBA" id="ARBA00023098"/>
    </source>
</evidence>
<dbReference type="PANTHER" id="PTHR21212">
    <property type="entry name" value="BERNARDINELLI-SEIP CONGENITAL LIPODYSTROPHY 2 HOMOLOG BSCL2 PROTEIN"/>
    <property type="match status" value="1"/>
</dbReference>
<dbReference type="GO" id="GO:0005789">
    <property type="term" value="C:endoplasmic reticulum membrane"/>
    <property type="evidence" value="ECO:0007669"/>
    <property type="project" value="UniProtKB-SubCell"/>
</dbReference>
<evidence type="ECO:0000256" key="4">
    <source>
        <dbReference type="ARBA" id="ARBA00022989"/>
    </source>
</evidence>
<evidence type="ECO:0000313" key="10">
    <source>
        <dbReference type="Proteomes" id="UP000799424"/>
    </source>
</evidence>
<keyword evidence="10" id="KW-1185">Reference proteome</keyword>